<name>A0ABW3JN44_9FLAO</name>
<reference evidence="3" key="1">
    <citation type="journal article" date="2019" name="Int. J. Syst. Evol. Microbiol.">
        <title>The Global Catalogue of Microorganisms (GCM) 10K type strain sequencing project: providing services to taxonomists for standard genome sequencing and annotation.</title>
        <authorList>
            <consortium name="The Broad Institute Genomics Platform"/>
            <consortium name="The Broad Institute Genome Sequencing Center for Infectious Disease"/>
            <person name="Wu L."/>
            <person name="Ma J."/>
        </authorList>
    </citation>
    <scope>NUCLEOTIDE SEQUENCE [LARGE SCALE GENOMIC DNA]</scope>
    <source>
        <strain evidence="3">CCUG 60527</strain>
    </source>
</reference>
<dbReference type="RefSeq" id="WP_386104668.1">
    <property type="nucleotide sequence ID" value="NZ_JBHTJR010000014.1"/>
</dbReference>
<keyword evidence="3" id="KW-1185">Reference proteome</keyword>
<evidence type="ECO:0000313" key="2">
    <source>
        <dbReference type="EMBL" id="MFD0991913.1"/>
    </source>
</evidence>
<protein>
    <submittedName>
        <fullName evidence="2">SPOR domain-containing protein</fullName>
    </submittedName>
</protein>
<dbReference type="Proteomes" id="UP001597062">
    <property type="component" value="Unassembled WGS sequence"/>
</dbReference>
<gene>
    <name evidence="2" type="ORF">ACFQ1U_01730</name>
</gene>
<dbReference type="EMBL" id="JBHTJR010000014">
    <property type="protein sequence ID" value="MFD0991913.1"/>
    <property type="molecule type" value="Genomic_DNA"/>
</dbReference>
<feature type="coiled-coil region" evidence="1">
    <location>
        <begin position="9"/>
        <end position="43"/>
    </location>
</feature>
<sequence length="201" mass="22506">MPFLDEQELANLRQEIDEANAKSENLENELQEKEEKILDVKHAARNQNIVLSVLLGVAGCLAYYFYANQTVSNIDVAEVKRMEAERVIDSLSSVYAENSNSSEEVASFSVEEGATEISNQMDGETIYSVQIGVFTKRKHPLLSETFLGTASRGNLFKYSVGLFKTLPEAQKFRQELVSIGFEDAFVASYINGVRQQIHNPN</sequence>
<comment type="caution">
    <text evidence="2">The sequence shown here is derived from an EMBL/GenBank/DDBJ whole genome shotgun (WGS) entry which is preliminary data.</text>
</comment>
<organism evidence="2 3">
    <name type="scientific">Tenacibaculum geojense</name>
    <dbReference type="NCBI Taxonomy" id="915352"/>
    <lineage>
        <taxon>Bacteria</taxon>
        <taxon>Pseudomonadati</taxon>
        <taxon>Bacteroidota</taxon>
        <taxon>Flavobacteriia</taxon>
        <taxon>Flavobacteriales</taxon>
        <taxon>Flavobacteriaceae</taxon>
        <taxon>Tenacibaculum</taxon>
    </lineage>
</organism>
<accession>A0ABW3JN44</accession>
<keyword evidence="1" id="KW-0175">Coiled coil</keyword>
<evidence type="ECO:0000256" key="1">
    <source>
        <dbReference type="SAM" id="Coils"/>
    </source>
</evidence>
<proteinExistence type="predicted"/>
<evidence type="ECO:0000313" key="3">
    <source>
        <dbReference type="Proteomes" id="UP001597062"/>
    </source>
</evidence>